<name>A0A6J4JEM3_9CHLR</name>
<reference evidence="10" key="1">
    <citation type="submission" date="2020-02" db="EMBL/GenBank/DDBJ databases">
        <authorList>
            <person name="Meier V. D."/>
        </authorList>
    </citation>
    <scope>NUCLEOTIDE SEQUENCE</scope>
    <source>
        <strain evidence="10">AVDCRST_MAG77</strain>
    </source>
</reference>
<evidence type="ECO:0000256" key="1">
    <source>
        <dbReference type="ARBA" id="ARBA00010716"/>
    </source>
</evidence>
<dbReference type="InterPro" id="IPR003764">
    <property type="entry name" value="GlcNAc_6-P_deAcase"/>
</dbReference>
<dbReference type="PIRSF" id="PIRSF038994">
    <property type="entry name" value="NagA"/>
    <property type="match status" value="1"/>
</dbReference>
<dbReference type="Gene3D" id="2.30.40.10">
    <property type="entry name" value="Urease, subunit C, domain 1"/>
    <property type="match status" value="1"/>
</dbReference>
<feature type="binding site" evidence="8">
    <location>
        <position position="218"/>
    </location>
    <ligand>
        <name>Zn(2+)</name>
        <dbReference type="ChEBI" id="CHEBI:29105"/>
    </ligand>
</feature>
<sequence>MNRLAVLAGDVVASDKAAGAGGLVLREGKIERLLTPREEPPSGTPVLDFRPHLIAPGTIDVHTHGAVERSFSSGPPEDTLDICRYRATTGATGLLATITGEWDELLAALDKLGAIAGPVDGGATLLGIHIEGPFLNPARKGAIAVETMRPPLVDELRRMQDAAHGQIRMMTVAPEVPGALPVIEAMARLGIVPSIGHSDATYEEALAGAEAGVRKSTHTYNAMRPLHHRDPGAVGAVLADDRIVAELIADGVHVAAGAMAVLLRAKGPRRVALVTDGVRYAGLADGVYERPGRGRLTVSDGAAVLDDGTIAGSVSPMNRNLRLLRDTLDVPIADLFTMAAAVPAVLLGLTGKGELKPGADADFAVYDDQLTCLATFIGGRQVYAQR</sequence>
<dbReference type="InterPro" id="IPR011059">
    <property type="entry name" value="Metal-dep_hydrolase_composite"/>
</dbReference>
<dbReference type="AlphaFoldDB" id="A0A6J4JEM3"/>
<dbReference type="NCBIfam" id="TIGR00221">
    <property type="entry name" value="nagA"/>
    <property type="match status" value="1"/>
</dbReference>
<keyword evidence="3 5" id="KW-0378">Hydrolase</keyword>
<comment type="cofactor">
    <cofactor evidence="8">
        <name>a divalent metal cation</name>
        <dbReference type="ChEBI" id="CHEBI:60240"/>
    </cofactor>
    <text evidence="8">Binds 1 divalent metal cation per subunit.</text>
</comment>
<dbReference type="PANTHER" id="PTHR11113">
    <property type="entry name" value="N-ACETYLGLUCOSAMINE-6-PHOSPHATE DEACETYLASE"/>
    <property type="match status" value="1"/>
</dbReference>
<feature type="binding site" evidence="8">
    <location>
        <position position="197"/>
    </location>
    <ligand>
        <name>Zn(2+)</name>
        <dbReference type="ChEBI" id="CHEBI:29105"/>
    </ligand>
</feature>
<comment type="similarity">
    <text evidence="1 5">Belongs to the metallo-dependent hydrolases superfamily. NagA family.</text>
</comment>
<proteinExistence type="inferred from homology"/>
<accession>A0A6J4JEM3</accession>
<dbReference type="GO" id="GO:0008448">
    <property type="term" value="F:N-acetylglucosamine-6-phosphate deacetylase activity"/>
    <property type="evidence" value="ECO:0007669"/>
    <property type="project" value="UniProtKB-EC"/>
</dbReference>
<evidence type="ECO:0000256" key="7">
    <source>
        <dbReference type="PIRSR" id="PIRSR038994-2"/>
    </source>
</evidence>
<dbReference type="GO" id="GO:0006046">
    <property type="term" value="P:N-acetylglucosamine catabolic process"/>
    <property type="evidence" value="ECO:0007669"/>
    <property type="project" value="TreeGrafter"/>
</dbReference>
<dbReference type="SUPFAM" id="SSF51556">
    <property type="entry name" value="Metallo-dependent hydrolases"/>
    <property type="match status" value="1"/>
</dbReference>
<feature type="binding site" evidence="7">
    <location>
        <position position="229"/>
    </location>
    <ligand>
        <name>substrate</name>
    </ligand>
</feature>
<dbReference type="PANTHER" id="PTHR11113:SF14">
    <property type="entry name" value="N-ACETYLGLUCOSAMINE-6-PHOSPHATE DEACETYLASE"/>
    <property type="match status" value="1"/>
</dbReference>
<evidence type="ECO:0000256" key="4">
    <source>
        <dbReference type="ARBA" id="ARBA00023277"/>
    </source>
</evidence>
<dbReference type="CDD" id="cd00854">
    <property type="entry name" value="NagA"/>
    <property type="match status" value="1"/>
</dbReference>
<evidence type="ECO:0000256" key="8">
    <source>
        <dbReference type="PIRSR" id="PIRSR038994-3"/>
    </source>
</evidence>
<dbReference type="GO" id="GO:0046872">
    <property type="term" value="F:metal ion binding"/>
    <property type="evidence" value="ECO:0007669"/>
    <property type="project" value="UniProtKB-KW"/>
</dbReference>
<dbReference type="EC" id="3.5.1.25" evidence="10"/>
<feature type="binding site" evidence="7">
    <location>
        <begin position="310"/>
        <end position="312"/>
    </location>
    <ligand>
        <name>substrate</name>
    </ligand>
</feature>
<feature type="binding site" evidence="7">
    <location>
        <begin position="221"/>
        <end position="222"/>
    </location>
    <ligand>
        <name>substrate</name>
    </ligand>
</feature>
<dbReference type="Pfam" id="PF01979">
    <property type="entry name" value="Amidohydro_1"/>
    <property type="match status" value="1"/>
</dbReference>
<dbReference type="EMBL" id="CADCTC010000189">
    <property type="protein sequence ID" value="CAA9275482.1"/>
    <property type="molecule type" value="Genomic_DNA"/>
</dbReference>
<keyword evidence="4 5" id="KW-0119">Carbohydrate metabolism</keyword>
<feature type="domain" description="Amidohydrolase-related" evidence="9">
    <location>
        <begin position="54"/>
        <end position="380"/>
    </location>
</feature>
<feature type="binding site" evidence="7">
    <location>
        <position position="142"/>
    </location>
    <ligand>
        <name>substrate</name>
    </ligand>
</feature>
<keyword evidence="2 8" id="KW-0479">Metal-binding</keyword>
<evidence type="ECO:0000259" key="9">
    <source>
        <dbReference type="Pfam" id="PF01979"/>
    </source>
</evidence>
<evidence type="ECO:0000256" key="6">
    <source>
        <dbReference type="PIRSR" id="PIRSR038994-1"/>
    </source>
</evidence>
<evidence type="ECO:0000256" key="3">
    <source>
        <dbReference type="ARBA" id="ARBA00022801"/>
    </source>
</evidence>
<dbReference type="InterPro" id="IPR032466">
    <property type="entry name" value="Metal_Hydrolase"/>
</dbReference>
<evidence type="ECO:0000256" key="2">
    <source>
        <dbReference type="ARBA" id="ARBA00022723"/>
    </source>
</evidence>
<evidence type="ECO:0000256" key="5">
    <source>
        <dbReference type="PIRNR" id="PIRNR038994"/>
    </source>
</evidence>
<feature type="binding site" evidence="8">
    <location>
        <position position="131"/>
    </location>
    <ligand>
        <name>Zn(2+)</name>
        <dbReference type="ChEBI" id="CHEBI:29105"/>
    </ligand>
</feature>
<evidence type="ECO:0000313" key="10">
    <source>
        <dbReference type="EMBL" id="CAA9275482.1"/>
    </source>
</evidence>
<dbReference type="SUPFAM" id="SSF51338">
    <property type="entry name" value="Composite domain of metallo-dependent hydrolases"/>
    <property type="match status" value="1"/>
</dbReference>
<dbReference type="InterPro" id="IPR006680">
    <property type="entry name" value="Amidohydro-rel"/>
</dbReference>
<feature type="binding site" evidence="7">
    <location>
        <position position="253"/>
    </location>
    <ligand>
        <name>substrate</name>
    </ligand>
</feature>
<organism evidence="10">
    <name type="scientific">uncultured Chloroflexota bacterium</name>
    <dbReference type="NCBI Taxonomy" id="166587"/>
    <lineage>
        <taxon>Bacteria</taxon>
        <taxon>Bacillati</taxon>
        <taxon>Chloroflexota</taxon>
        <taxon>environmental samples</taxon>
    </lineage>
</organism>
<gene>
    <name evidence="10" type="ORF">AVDCRST_MAG77-3499</name>
</gene>
<dbReference type="Gene3D" id="3.20.20.140">
    <property type="entry name" value="Metal-dependent hydrolases"/>
    <property type="match status" value="1"/>
</dbReference>
<protein>
    <submittedName>
        <fullName evidence="10">N-acetylglucosamine-6-phosphate deacetylase</fullName>
        <ecNumber evidence="10">3.5.1.25</ecNumber>
    </submittedName>
</protein>
<feature type="active site" description="Proton donor/acceptor" evidence="6">
    <location>
        <position position="276"/>
    </location>
</feature>